<feature type="domain" description="Fe2OG dioxygenase" evidence="1">
    <location>
        <begin position="175"/>
        <end position="307"/>
    </location>
</feature>
<organism evidence="2 3">
    <name type="scientific">Phanerochaete sordida</name>
    <dbReference type="NCBI Taxonomy" id="48140"/>
    <lineage>
        <taxon>Eukaryota</taxon>
        <taxon>Fungi</taxon>
        <taxon>Dikarya</taxon>
        <taxon>Basidiomycota</taxon>
        <taxon>Agaricomycotina</taxon>
        <taxon>Agaricomycetes</taxon>
        <taxon>Polyporales</taxon>
        <taxon>Phanerochaetaceae</taxon>
        <taxon>Phanerochaete</taxon>
    </lineage>
</organism>
<dbReference type="PANTHER" id="PTHR21052">
    <property type="entry name" value="SPERMATOGENESIS ASSOCIATED 11-RELATED"/>
    <property type="match status" value="1"/>
</dbReference>
<dbReference type="GO" id="GO:0016706">
    <property type="term" value="F:2-oxoglutarate-dependent dioxygenase activity"/>
    <property type="evidence" value="ECO:0007669"/>
    <property type="project" value="TreeGrafter"/>
</dbReference>
<evidence type="ECO:0000313" key="3">
    <source>
        <dbReference type="Proteomes" id="UP000703269"/>
    </source>
</evidence>
<protein>
    <recommendedName>
        <fullName evidence="1">Fe2OG dioxygenase domain-containing protein</fullName>
    </recommendedName>
</protein>
<dbReference type="Proteomes" id="UP000703269">
    <property type="component" value="Unassembled WGS sequence"/>
</dbReference>
<accession>A0A9P3G3D0</accession>
<dbReference type="Pfam" id="PF13532">
    <property type="entry name" value="2OG-FeII_Oxy_2"/>
    <property type="match status" value="1"/>
</dbReference>
<keyword evidence="3" id="KW-1185">Reference proteome</keyword>
<dbReference type="GO" id="GO:0005759">
    <property type="term" value="C:mitochondrial matrix"/>
    <property type="evidence" value="ECO:0007669"/>
    <property type="project" value="TreeGrafter"/>
</dbReference>
<dbReference type="OrthoDB" id="412814at2759"/>
<gene>
    <name evidence="2" type="ORF">PsYK624_035990</name>
</gene>
<dbReference type="InterPro" id="IPR037151">
    <property type="entry name" value="AlkB-like_sf"/>
</dbReference>
<dbReference type="PROSITE" id="PS51471">
    <property type="entry name" value="FE2OG_OXY"/>
    <property type="match status" value="1"/>
</dbReference>
<dbReference type="Gene3D" id="2.60.120.590">
    <property type="entry name" value="Alpha-ketoglutarate-dependent dioxygenase AlkB-like"/>
    <property type="match status" value="1"/>
</dbReference>
<proteinExistence type="predicted"/>
<dbReference type="InterPro" id="IPR032870">
    <property type="entry name" value="ALKBH7-like"/>
</dbReference>
<dbReference type="InterPro" id="IPR005123">
    <property type="entry name" value="Oxoglu/Fe-dep_dioxygenase_dom"/>
</dbReference>
<name>A0A9P3G3D0_9APHY</name>
<dbReference type="EMBL" id="BPQB01000006">
    <property type="protein sequence ID" value="GJE87516.1"/>
    <property type="molecule type" value="Genomic_DNA"/>
</dbReference>
<dbReference type="GO" id="GO:0006631">
    <property type="term" value="P:fatty acid metabolic process"/>
    <property type="evidence" value="ECO:0007669"/>
    <property type="project" value="TreeGrafter"/>
</dbReference>
<comment type="caution">
    <text evidence="2">The sequence shown here is derived from an EMBL/GenBank/DDBJ whole genome shotgun (WGS) entry which is preliminary data.</text>
</comment>
<dbReference type="AlphaFoldDB" id="A0A9P3G3D0"/>
<evidence type="ECO:0000259" key="1">
    <source>
        <dbReference type="PROSITE" id="PS51471"/>
    </source>
</evidence>
<reference evidence="2 3" key="1">
    <citation type="submission" date="2021-08" db="EMBL/GenBank/DDBJ databases">
        <title>Draft Genome Sequence of Phanerochaete sordida strain YK-624.</title>
        <authorList>
            <person name="Mori T."/>
            <person name="Dohra H."/>
            <person name="Suzuki T."/>
            <person name="Kawagishi H."/>
            <person name="Hirai H."/>
        </authorList>
    </citation>
    <scope>NUCLEOTIDE SEQUENCE [LARGE SCALE GENOMIC DNA]</scope>
    <source>
        <strain evidence="2 3">YK-624</strain>
    </source>
</reference>
<dbReference type="PANTHER" id="PTHR21052:SF0">
    <property type="entry name" value="ALPHA-KETOGLUTARATE-DEPENDENT DIOXYGENASE ALKB HOMOLOG 7, MITOCHONDRIAL"/>
    <property type="match status" value="1"/>
</dbReference>
<dbReference type="InterPro" id="IPR027450">
    <property type="entry name" value="AlkB-like"/>
</dbReference>
<dbReference type="GO" id="GO:0006974">
    <property type="term" value="P:DNA damage response"/>
    <property type="evidence" value="ECO:0007669"/>
    <property type="project" value="InterPro"/>
</dbReference>
<dbReference type="SUPFAM" id="SSF51197">
    <property type="entry name" value="Clavaminate synthase-like"/>
    <property type="match status" value="1"/>
</dbReference>
<evidence type="ECO:0000313" key="2">
    <source>
        <dbReference type="EMBL" id="GJE87516.1"/>
    </source>
</evidence>
<sequence length="323" mass="34639">MIKLRLVTDKEVLEHAFKAHDRAPSPAPSIDSDDADSLFDEPMDDAGELDVLEGLEVLHSAYTEPAQPTDLQPAARMCPPIPGLHFDPAALLPDDLAEALFQQCLATYFRDEGVNQVMLFERVISGGAHASSTSGLSGLPPFLTALLPTLAALLRPVLPPHTHALLFPPPGAPPQARQVIVNLYRPGEGITPHVDLLDRFGDGIAGVSLGSGCVMRFARGAPASSSARCPSGREGAAAARETDTEAEDHAVFLPHGSVYVMSEEARYRWTHGIDGRTEDWVQDRVGSAAGRWVMRSLRVSITFRWLLPGADVVGGLPDAVSSY</sequence>